<dbReference type="InterPro" id="IPR032675">
    <property type="entry name" value="LRR_dom_sf"/>
</dbReference>
<feature type="domain" description="F-box" evidence="1">
    <location>
        <begin position="5"/>
        <end position="50"/>
    </location>
</feature>
<evidence type="ECO:0000313" key="2">
    <source>
        <dbReference type="Proteomes" id="UP000095287"/>
    </source>
</evidence>
<dbReference type="InterPro" id="IPR036047">
    <property type="entry name" value="F-box-like_dom_sf"/>
</dbReference>
<dbReference type="Gene3D" id="1.20.1280.50">
    <property type="match status" value="1"/>
</dbReference>
<dbReference type="CDD" id="cd09917">
    <property type="entry name" value="F-box_SF"/>
    <property type="match status" value="1"/>
</dbReference>
<reference evidence="3" key="1">
    <citation type="submission" date="2016-11" db="UniProtKB">
        <authorList>
            <consortium name="WormBaseParasite"/>
        </authorList>
    </citation>
    <scope>IDENTIFICATION</scope>
</reference>
<dbReference type="PROSITE" id="PS50181">
    <property type="entry name" value="FBOX"/>
    <property type="match status" value="1"/>
</dbReference>
<evidence type="ECO:0000259" key="1">
    <source>
        <dbReference type="PROSITE" id="PS50181"/>
    </source>
</evidence>
<name>A0A1I7XVY6_9BILA</name>
<dbReference type="Gene3D" id="3.80.10.10">
    <property type="entry name" value="Ribonuclease Inhibitor"/>
    <property type="match status" value="1"/>
</dbReference>
<dbReference type="Pfam" id="PF12937">
    <property type="entry name" value="F-box-like"/>
    <property type="match status" value="1"/>
</dbReference>
<organism evidence="2 3">
    <name type="scientific">Steinernema glaseri</name>
    <dbReference type="NCBI Taxonomy" id="37863"/>
    <lineage>
        <taxon>Eukaryota</taxon>
        <taxon>Metazoa</taxon>
        <taxon>Ecdysozoa</taxon>
        <taxon>Nematoda</taxon>
        <taxon>Chromadorea</taxon>
        <taxon>Rhabditida</taxon>
        <taxon>Tylenchina</taxon>
        <taxon>Panagrolaimomorpha</taxon>
        <taxon>Strongyloidoidea</taxon>
        <taxon>Steinernematidae</taxon>
        <taxon>Steinernema</taxon>
    </lineage>
</organism>
<dbReference type="InterPro" id="IPR001810">
    <property type="entry name" value="F-box_dom"/>
</dbReference>
<dbReference type="Proteomes" id="UP000095287">
    <property type="component" value="Unplaced"/>
</dbReference>
<dbReference type="SUPFAM" id="SSF81383">
    <property type="entry name" value="F-box domain"/>
    <property type="match status" value="1"/>
</dbReference>
<proteinExistence type="predicted"/>
<accession>A0A1I7XVY6</accession>
<dbReference type="AlphaFoldDB" id="A0A1I7XVY6"/>
<sequence>MQLEENMLGSLPPEVILRILKYCDLFSLLQLGQTCKKYDYAIRNLIWNKESFDVYIEYYLPYSQLMERLRRSRSTLRAKKLVNFMQNNISDRLTHISMRKAPVLLSTTDLIRLAALFPSVTYLDMAQPNGDWPQFDNKVVYSLAYFKKLKTLKIDGTLSKRIVRRGGGHHDTTIFSIKVLSSLEHFEIDCHHDTLTTILKTMALNDTTLPYLKRVKFSVKHTSVSYPDQLVWFLSNHKNLEDVRIHNALFATIPQIEQFYSALCKLPRLKVLVLEKCSFCDRIDHNLQRQFYSEMKRKGVMSMGGVKNMRFDPDNNH</sequence>
<evidence type="ECO:0000313" key="3">
    <source>
        <dbReference type="WBParaSite" id="L893_g10154.t1"/>
    </source>
</evidence>
<protein>
    <submittedName>
        <fullName evidence="3">F-box domain-containing protein</fullName>
    </submittedName>
</protein>
<dbReference type="WBParaSite" id="L893_g10154.t1">
    <property type="protein sequence ID" value="L893_g10154.t1"/>
    <property type="gene ID" value="L893_g10154"/>
</dbReference>
<dbReference type="SMART" id="SM00256">
    <property type="entry name" value="FBOX"/>
    <property type="match status" value="1"/>
</dbReference>
<keyword evidence="2" id="KW-1185">Reference proteome</keyword>
<dbReference type="SUPFAM" id="SSF52047">
    <property type="entry name" value="RNI-like"/>
    <property type="match status" value="1"/>
</dbReference>